<keyword evidence="3" id="KW-1185">Reference proteome</keyword>
<evidence type="ECO:0000313" key="2">
    <source>
        <dbReference type="EMBL" id="KAH3800771.1"/>
    </source>
</evidence>
<comment type="caution">
    <text evidence="2">The sequence shown here is derived from an EMBL/GenBank/DDBJ whole genome shotgun (WGS) entry which is preliminary data.</text>
</comment>
<dbReference type="EMBL" id="JAIWYP010000007">
    <property type="protein sequence ID" value="KAH3800771.1"/>
    <property type="molecule type" value="Genomic_DNA"/>
</dbReference>
<evidence type="ECO:0000256" key="1">
    <source>
        <dbReference type="SAM" id="MobiDB-lite"/>
    </source>
</evidence>
<reference evidence="2" key="2">
    <citation type="submission" date="2020-11" db="EMBL/GenBank/DDBJ databases">
        <authorList>
            <person name="McCartney M.A."/>
            <person name="Auch B."/>
            <person name="Kono T."/>
            <person name="Mallez S."/>
            <person name="Becker A."/>
            <person name="Gohl D.M."/>
            <person name="Silverstein K.A.T."/>
            <person name="Koren S."/>
            <person name="Bechman K.B."/>
            <person name="Herman A."/>
            <person name="Abrahante J.E."/>
            <person name="Garbe J."/>
        </authorList>
    </citation>
    <scope>NUCLEOTIDE SEQUENCE</scope>
    <source>
        <strain evidence="2">Duluth1</strain>
        <tissue evidence="2">Whole animal</tissue>
    </source>
</reference>
<organism evidence="2 3">
    <name type="scientific">Dreissena polymorpha</name>
    <name type="common">Zebra mussel</name>
    <name type="synonym">Mytilus polymorpha</name>
    <dbReference type="NCBI Taxonomy" id="45954"/>
    <lineage>
        <taxon>Eukaryota</taxon>
        <taxon>Metazoa</taxon>
        <taxon>Spiralia</taxon>
        <taxon>Lophotrochozoa</taxon>
        <taxon>Mollusca</taxon>
        <taxon>Bivalvia</taxon>
        <taxon>Autobranchia</taxon>
        <taxon>Heteroconchia</taxon>
        <taxon>Euheterodonta</taxon>
        <taxon>Imparidentia</taxon>
        <taxon>Neoheterodontei</taxon>
        <taxon>Myida</taxon>
        <taxon>Dreissenoidea</taxon>
        <taxon>Dreissenidae</taxon>
        <taxon>Dreissena</taxon>
    </lineage>
</organism>
<feature type="compositionally biased region" description="Basic and acidic residues" evidence="1">
    <location>
        <begin position="111"/>
        <end position="124"/>
    </location>
</feature>
<feature type="region of interest" description="Disordered" evidence="1">
    <location>
        <begin position="85"/>
        <end position="124"/>
    </location>
</feature>
<dbReference type="AlphaFoldDB" id="A0A9D4FPW5"/>
<accession>A0A9D4FPW5</accession>
<gene>
    <name evidence="2" type="ORF">DPMN_154413</name>
</gene>
<reference evidence="2" key="1">
    <citation type="journal article" date="2019" name="bioRxiv">
        <title>The Genome of the Zebra Mussel, Dreissena polymorpha: A Resource for Invasive Species Research.</title>
        <authorList>
            <person name="McCartney M.A."/>
            <person name="Auch B."/>
            <person name="Kono T."/>
            <person name="Mallez S."/>
            <person name="Zhang Y."/>
            <person name="Obille A."/>
            <person name="Becker A."/>
            <person name="Abrahante J.E."/>
            <person name="Garbe J."/>
            <person name="Badalamenti J.P."/>
            <person name="Herman A."/>
            <person name="Mangelson H."/>
            <person name="Liachko I."/>
            <person name="Sullivan S."/>
            <person name="Sone E.D."/>
            <person name="Koren S."/>
            <person name="Silverstein K.A.T."/>
            <person name="Beckman K.B."/>
            <person name="Gohl D.M."/>
        </authorList>
    </citation>
    <scope>NUCLEOTIDE SEQUENCE</scope>
    <source>
        <strain evidence="2">Duluth1</strain>
        <tissue evidence="2">Whole animal</tissue>
    </source>
</reference>
<protein>
    <submittedName>
        <fullName evidence="2">Uncharacterized protein</fullName>
    </submittedName>
</protein>
<evidence type="ECO:0000313" key="3">
    <source>
        <dbReference type="Proteomes" id="UP000828390"/>
    </source>
</evidence>
<feature type="compositionally biased region" description="Polar residues" evidence="1">
    <location>
        <begin position="96"/>
        <end position="110"/>
    </location>
</feature>
<sequence>MKSSKGSEVNETEEDEDRLDFVATTKLIGDANNPCIQVDISDSQNEEHEENLRHLQTEEIMDEPEARTTDETGAEVLHDNSVAAAEEPIDHDTEQDMQLTDTDGTSVATETTREPPVPRKTSTE</sequence>
<proteinExistence type="predicted"/>
<dbReference type="Proteomes" id="UP000828390">
    <property type="component" value="Unassembled WGS sequence"/>
</dbReference>
<name>A0A9D4FPW5_DREPO</name>